<dbReference type="InterPro" id="IPR027477">
    <property type="entry name" value="Succ_DH/fumarate_Rdtase_cat_sf"/>
</dbReference>
<dbReference type="EMBL" id="JBEPTF010000001">
    <property type="protein sequence ID" value="MET4683353.1"/>
    <property type="molecule type" value="Genomic_DNA"/>
</dbReference>
<keyword evidence="2" id="KW-0285">Flavoprotein</keyword>
<dbReference type="EC" id="1.3.5.1" evidence="6"/>
<evidence type="ECO:0000313" key="6">
    <source>
        <dbReference type="EMBL" id="MET4683353.1"/>
    </source>
</evidence>
<dbReference type="Pfam" id="PF00890">
    <property type="entry name" value="FAD_binding_2"/>
    <property type="match status" value="1"/>
</dbReference>
<evidence type="ECO:0000256" key="1">
    <source>
        <dbReference type="ARBA" id="ARBA00001974"/>
    </source>
</evidence>
<dbReference type="InterPro" id="IPR050315">
    <property type="entry name" value="FAD-oxidoreductase_2"/>
</dbReference>
<sequence length="467" mass="50545">MSEPTYDFVIVGAGPAGLTAAIAAADRGARVALLETADRIGGALLINRGQLSGAGTRLQAERGIVDTPQAHFDDAMRLSRGTTDPDFLDLAVRLQGPFVDWLMDNGFEMEADMPRTIHGNEAYSIPRTYWGREEGLSILKVLAPMIERHAAAGLIDVMTKTEAERLLTEDGRIVGLETRDGRRILGNAVVLASGGYAANAGLFSRLHDGYTLWSGAYEHCSGKGIEMGEAVGGAVILADTFMPNFGGFLDHTLDPPRYRAPGGLTPQDRPPWEIIVNRQGRRFYREDNDSVDERTVRLMEQDGCQAWVIYDEAIRGAAPTLFTFFPHNTERFYEPEGCIVRAETLADLAEACGIAPGGLTETVARYNAMVEAGRDEDFGRTHMPRAIEAGPFYALPIVAYTVRGYAGLKVDLDFRVLDADDRPVPGLYAVGEILGSLLSGKGSVGGMSLAPALAFGRHLGERAPLSR</sequence>
<evidence type="ECO:0000256" key="2">
    <source>
        <dbReference type="ARBA" id="ARBA00022630"/>
    </source>
</evidence>
<comment type="cofactor">
    <cofactor evidence="1">
        <name>FAD</name>
        <dbReference type="ChEBI" id="CHEBI:57692"/>
    </cofactor>
</comment>
<keyword evidence="3" id="KW-0274">FAD</keyword>
<dbReference type="PRINTS" id="PR00368">
    <property type="entry name" value="FADPNR"/>
</dbReference>
<protein>
    <submittedName>
        <fullName evidence="6">Fumarate reductase flavoprotein subunit</fullName>
        <ecNumber evidence="6">1.3.5.1</ecNumber>
    </submittedName>
</protein>
<dbReference type="InterPro" id="IPR036188">
    <property type="entry name" value="FAD/NAD-bd_sf"/>
</dbReference>
<dbReference type="GO" id="GO:0008177">
    <property type="term" value="F:succinate dehydrogenase (quinone) activity"/>
    <property type="evidence" value="ECO:0007669"/>
    <property type="project" value="UniProtKB-EC"/>
</dbReference>
<evidence type="ECO:0000259" key="5">
    <source>
        <dbReference type="Pfam" id="PF00890"/>
    </source>
</evidence>
<name>A0ABV2RBC7_9CAUL</name>
<dbReference type="Gene3D" id="3.50.50.60">
    <property type="entry name" value="FAD/NAD(P)-binding domain"/>
    <property type="match status" value="1"/>
</dbReference>
<dbReference type="Gene3D" id="3.90.700.10">
    <property type="entry name" value="Succinate dehydrogenase/fumarate reductase flavoprotein, catalytic domain"/>
    <property type="match status" value="1"/>
</dbReference>
<keyword evidence="7" id="KW-1185">Reference proteome</keyword>
<dbReference type="PANTHER" id="PTHR43400:SF10">
    <property type="entry name" value="3-OXOSTEROID 1-DEHYDROGENASE"/>
    <property type="match status" value="1"/>
</dbReference>
<accession>A0ABV2RBC7</accession>
<proteinExistence type="predicted"/>
<dbReference type="RefSeq" id="WP_354088276.1">
    <property type="nucleotide sequence ID" value="NZ_JBEPTF010000001.1"/>
</dbReference>
<evidence type="ECO:0000256" key="4">
    <source>
        <dbReference type="ARBA" id="ARBA00023002"/>
    </source>
</evidence>
<dbReference type="SUPFAM" id="SSF51905">
    <property type="entry name" value="FAD/NAD(P)-binding domain"/>
    <property type="match status" value="1"/>
</dbReference>
<dbReference type="PANTHER" id="PTHR43400">
    <property type="entry name" value="FUMARATE REDUCTASE"/>
    <property type="match status" value="1"/>
</dbReference>
<dbReference type="PRINTS" id="PR00411">
    <property type="entry name" value="PNDRDTASEI"/>
</dbReference>
<dbReference type="SUPFAM" id="SSF56425">
    <property type="entry name" value="Succinate dehydrogenase/fumarate reductase flavoprotein, catalytic domain"/>
    <property type="match status" value="1"/>
</dbReference>
<comment type="caution">
    <text evidence="6">The sequence shown here is derived from an EMBL/GenBank/DDBJ whole genome shotgun (WGS) entry which is preliminary data.</text>
</comment>
<dbReference type="Proteomes" id="UP001549313">
    <property type="component" value="Unassembled WGS sequence"/>
</dbReference>
<gene>
    <name evidence="6" type="ORF">ABIE19_001262</name>
</gene>
<evidence type="ECO:0000313" key="7">
    <source>
        <dbReference type="Proteomes" id="UP001549313"/>
    </source>
</evidence>
<evidence type="ECO:0000256" key="3">
    <source>
        <dbReference type="ARBA" id="ARBA00022827"/>
    </source>
</evidence>
<dbReference type="InterPro" id="IPR003953">
    <property type="entry name" value="FAD-dep_OxRdtase_2_FAD-bd"/>
</dbReference>
<keyword evidence="4 6" id="KW-0560">Oxidoreductase</keyword>
<organism evidence="6 7">
    <name type="scientific">Brevundimonas faecalis</name>
    <dbReference type="NCBI Taxonomy" id="947378"/>
    <lineage>
        <taxon>Bacteria</taxon>
        <taxon>Pseudomonadati</taxon>
        <taxon>Pseudomonadota</taxon>
        <taxon>Alphaproteobacteria</taxon>
        <taxon>Caulobacterales</taxon>
        <taxon>Caulobacteraceae</taxon>
        <taxon>Brevundimonas</taxon>
    </lineage>
</organism>
<feature type="domain" description="FAD-dependent oxidoreductase 2 FAD-binding" evidence="5">
    <location>
        <begin position="7"/>
        <end position="449"/>
    </location>
</feature>
<reference evidence="6 7" key="1">
    <citation type="submission" date="2024-06" db="EMBL/GenBank/DDBJ databases">
        <title>Sorghum-associated microbial communities from plants grown in Nebraska, USA.</title>
        <authorList>
            <person name="Schachtman D."/>
        </authorList>
    </citation>
    <scope>NUCLEOTIDE SEQUENCE [LARGE SCALE GENOMIC DNA]</scope>
    <source>
        <strain evidence="6 7">2814</strain>
    </source>
</reference>